<organism evidence="3 4">
    <name type="scientific">Panicum virgatum</name>
    <name type="common">Blackwell switchgrass</name>
    <dbReference type="NCBI Taxonomy" id="38727"/>
    <lineage>
        <taxon>Eukaryota</taxon>
        <taxon>Viridiplantae</taxon>
        <taxon>Streptophyta</taxon>
        <taxon>Embryophyta</taxon>
        <taxon>Tracheophyta</taxon>
        <taxon>Spermatophyta</taxon>
        <taxon>Magnoliopsida</taxon>
        <taxon>Liliopsida</taxon>
        <taxon>Poales</taxon>
        <taxon>Poaceae</taxon>
        <taxon>PACMAD clade</taxon>
        <taxon>Panicoideae</taxon>
        <taxon>Panicodae</taxon>
        <taxon>Paniceae</taxon>
        <taxon>Panicinae</taxon>
        <taxon>Panicum</taxon>
        <taxon>Panicum sect. Hiantes</taxon>
    </lineage>
</organism>
<comment type="caution">
    <text evidence="3">The sequence shown here is derived from an EMBL/GenBank/DDBJ whole genome shotgun (WGS) entry which is preliminary data.</text>
</comment>
<dbReference type="AlphaFoldDB" id="A0A8T0WAE5"/>
<feature type="compositionally biased region" description="Low complexity" evidence="1">
    <location>
        <begin position="42"/>
        <end position="55"/>
    </location>
</feature>
<keyword evidence="4" id="KW-1185">Reference proteome</keyword>
<sequence length="304" mass="34257">MEISISAAAAAPAPAESRLLLGAEPALGSDEPGAGAGEAEARPAARTRAAAASAPRRLSRRTCGWLPLPFSRRNKGDAELVPPVCRVLDAKHLKRLREERRRATEPGHFKRLAIQRQLVTECLQHYNYMHPNDEYEPAPGEVTKYIRWHYGTRWTHGNFVARRKRSGCFSFLPAPRTLFFFELMHSPDFTGVVTCTPLDEPVTEGYSILGFPIWWGTRRNGSSDIICKICYRHFKFPHPLMSETIACGHKNVERVCEMCDRRSCVLHPFPNQENVHMPIADTFIATSTEHGGPQPLWIESIPDF</sequence>
<evidence type="ECO:0000259" key="2">
    <source>
        <dbReference type="Pfam" id="PF12274"/>
    </source>
</evidence>
<feature type="domain" description="DUF3615" evidence="2">
    <location>
        <begin position="120"/>
        <end position="238"/>
    </location>
</feature>
<reference evidence="3 4" key="1">
    <citation type="submission" date="2020-05" db="EMBL/GenBank/DDBJ databases">
        <title>WGS assembly of Panicum virgatum.</title>
        <authorList>
            <person name="Lovell J.T."/>
            <person name="Jenkins J."/>
            <person name="Shu S."/>
            <person name="Juenger T.E."/>
            <person name="Schmutz J."/>
        </authorList>
    </citation>
    <scope>NUCLEOTIDE SEQUENCE [LARGE SCALE GENOMIC DNA]</scope>
    <source>
        <strain evidence="4">cv. AP13</strain>
    </source>
</reference>
<proteinExistence type="predicted"/>
<dbReference type="Proteomes" id="UP000823388">
    <property type="component" value="Chromosome 2K"/>
</dbReference>
<dbReference type="EMBL" id="CM029039">
    <property type="protein sequence ID" value="KAG2646471.1"/>
    <property type="molecule type" value="Genomic_DNA"/>
</dbReference>
<evidence type="ECO:0000313" key="4">
    <source>
        <dbReference type="Proteomes" id="UP000823388"/>
    </source>
</evidence>
<dbReference type="PANTHER" id="PTHR34710">
    <property type="entry name" value="OS03G0834100 PROTEIN"/>
    <property type="match status" value="1"/>
</dbReference>
<evidence type="ECO:0000256" key="1">
    <source>
        <dbReference type="SAM" id="MobiDB-lite"/>
    </source>
</evidence>
<dbReference type="PANTHER" id="PTHR34710:SF18">
    <property type="entry name" value="OS05G0522700 PROTEIN"/>
    <property type="match status" value="1"/>
</dbReference>
<gene>
    <name evidence="3" type="ORF">PVAP13_2KG511500</name>
</gene>
<accession>A0A8T0WAE5</accession>
<dbReference type="Pfam" id="PF12274">
    <property type="entry name" value="DUF3615"/>
    <property type="match status" value="1"/>
</dbReference>
<dbReference type="OrthoDB" id="663959at2759"/>
<name>A0A8T0WAE5_PANVG</name>
<evidence type="ECO:0000313" key="3">
    <source>
        <dbReference type="EMBL" id="KAG2646471.1"/>
    </source>
</evidence>
<feature type="region of interest" description="Disordered" evidence="1">
    <location>
        <begin position="22"/>
        <end position="55"/>
    </location>
</feature>
<protein>
    <recommendedName>
        <fullName evidence="2">DUF3615 domain-containing protein</fullName>
    </recommendedName>
</protein>
<dbReference type="InterPro" id="IPR022059">
    <property type="entry name" value="DUF3615"/>
</dbReference>